<proteinExistence type="predicted"/>
<gene>
    <name evidence="2" type="ORF">ACFQ4E_13320</name>
</gene>
<keyword evidence="3" id="KW-1185">Reference proteome</keyword>
<dbReference type="Gene3D" id="2.130.10.10">
    <property type="entry name" value="YVTN repeat-like/Quinoprotein amine dehydrogenase"/>
    <property type="match status" value="1"/>
</dbReference>
<accession>A0ABW3ZKE0</accession>
<dbReference type="InterPro" id="IPR052025">
    <property type="entry name" value="Xyloglucanase_GH74"/>
</dbReference>
<dbReference type="Proteomes" id="UP001597135">
    <property type="component" value="Unassembled WGS sequence"/>
</dbReference>
<dbReference type="InterPro" id="IPR015943">
    <property type="entry name" value="WD40/YVTN_repeat-like_dom_sf"/>
</dbReference>
<protein>
    <submittedName>
        <fullName evidence="2">WD40/YVTN/BNR-like repeat-containing protein</fullName>
    </submittedName>
</protein>
<dbReference type="CDD" id="cd15482">
    <property type="entry name" value="Sialidase_non-viral"/>
    <property type="match status" value="1"/>
</dbReference>
<reference evidence="3" key="1">
    <citation type="journal article" date="2019" name="Int. J. Syst. Evol. Microbiol.">
        <title>The Global Catalogue of Microorganisms (GCM) 10K type strain sequencing project: providing services to taxonomists for standard genome sequencing and annotation.</title>
        <authorList>
            <consortium name="The Broad Institute Genomics Platform"/>
            <consortium name="The Broad Institute Genome Sequencing Center for Infectious Disease"/>
            <person name="Wu L."/>
            <person name="Ma J."/>
        </authorList>
    </citation>
    <scope>NUCLEOTIDE SEQUENCE [LARGE SCALE GENOMIC DNA]</scope>
    <source>
        <strain evidence="3">CCUG 62953</strain>
    </source>
</reference>
<dbReference type="PANTHER" id="PTHR43739">
    <property type="entry name" value="XYLOGLUCANASE (EUROFUNG)"/>
    <property type="match status" value="1"/>
</dbReference>
<organism evidence="2 3">
    <name type="scientific">Litorisediminicola beolgyonensis</name>
    <dbReference type="NCBI Taxonomy" id="1173614"/>
    <lineage>
        <taxon>Bacteria</taxon>
        <taxon>Pseudomonadati</taxon>
        <taxon>Pseudomonadota</taxon>
        <taxon>Alphaproteobacteria</taxon>
        <taxon>Rhodobacterales</taxon>
        <taxon>Paracoccaceae</taxon>
        <taxon>Litorisediminicola</taxon>
    </lineage>
</organism>
<feature type="compositionally biased region" description="Basic and acidic residues" evidence="1">
    <location>
        <begin position="211"/>
        <end position="223"/>
    </location>
</feature>
<dbReference type="PANTHER" id="PTHR43739:SF5">
    <property type="entry name" value="EXO-ALPHA-SIALIDASE"/>
    <property type="match status" value="1"/>
</dbReference>
<evidence type="ECO:0000256" key="1">
    <source>
        <dbReference type="SAM" id="MobiDB-lite"/>
    </source>
</evidence>
<sequence length="386" mass="41001">MPVTLLVGTTKGLFLISSDPQQDAWRVRGPVCDGWRINHALGAPETGRIWAVGGDDWTGAGVWSGSSDGAWELTQLAHGQRERFARTDPETAAALGVTPSPDAPYDGEIDALWSIAGTPERLLVGTKPAQLYESRDGGVTWTRNTALADHESRESWFPGAAGLTLHTILVLPGPPETLLLGISAAGVFASEDGGASWERRNRLSNAGAASERPHPAAGRDGEIGHCVHNMVQAGGVGDRVYMQNHHGVFASLDAGRSWEDITRGLPSTFGFPVASLPGAPETVFTLPLNGDSAGRYPPDAAAAVWRSEDGGKTWRDCRTGLPQVACHFTVLRQAMATDRAETPGLYFGTNTGSVFASHDAGESWDEIARHLPTVLSIETLTRPASV</sequence>
<dbReference type="SUPFAM" id="SSF110296">
    <property type="entry name" value="Oligoxyloglucan reducing end-specific cellobiohydrolase"/>
    <property type="match status" value="1"/>
</dbReference>
<feature type="region of interest" description="Disordered" evidence="1">
    <location>
        <begin position="204"/>
        <end position="223"/>
    </location>
</feature>
<evidence type="ECO:0000313" key="3">
    <source>
        <dbReference type="Proteomes" id="UP001597135"/>
    </source>
</evidence>
<evidence type="ECO:0000313" key="2">
    <source>
        <dbReference type="EMBL" id="MFD1343403.1"/>
    </source>
</evidence>
<name>A0ABW3ZKE0_9RHOB</name>
<dbReference type="RefSeq" id="WP_386804330.1">
    <property type="nucleotide sequence ID" value="NZ_JBHTMU010000024.1"/>
</dbReference>
<dbReference type="EMBL" id="JBHTMU010000024">
    <property type="protein sequence ID" value="MFD1343403.1"/>
    <property type="molecule type" value="Genomic_DNA"/>
</dbReference>
<comment type="caution">
    <text evidence="2">The sequence shown here is derived from an EMBL/GenBank/DDBJ whole genome shotgun (WGS) entry which is preliminary data.</text>
</comment>